<dbReference type="PROSITE" id="PS00622">
    <property type="entry name" value="HTH_LUXR_1"/>
    <property type="match status" value="1"/>
</dbReference>
<keyword evidence="9" id="KW-1185">Reference proteome</keyword>
<gene>
    <name evidence="8" type="ORF">GCM10011416_23410</name>
</gene>
<dbReference type="CDD" id="cd17535">
    <property type="entry name" value="REC_NarL-like"/>
    <property type="match status" value="1"/>
</dbReference>
<dbReference type="GO" id="GO:0000160">
    <property type="term" value="P:phosphorelay signal transduction system"/>
    <property type="evidence" value="ECO:0007669"/>
    <property type="project" value="InterPro"/>
</dbReference>
<sequence>MSFGKEIKILLVDDHQMLRDGLRSLIEQKSHLNIVGEASDGREAIKKCVKLNPDVVVMDVAMSGLNGIESAKQICKSHPSIKIIGLSMHANKQYIQSMFNAGAYGYLLKDGDASELITAIDSVMRNKKYLSKNINQEFLSLLKESDGLDDKNLSSRETEVLQLLAEGKSSKEIGELLFLSSKTVDVHRNNIMKKLDLFTIPELTKYAIREGLTSLEDF</sequence>
<dbReference type="SMART" id="SM00421">
    <property type="entry name" value="HTH_LUXR"/>
    <property type="match status" value="1"/>
</dbReference>
<evidence type="ECO:0000313" key="9">
    <source>
        <dbReference type="Proteomes" id="UP000633278"/>
    </source>
</evidence>
<evidence type="ECO:0000256" key="5">
    <source>
        <dbReference type="PROSITE-ProRule" id="PRU00169"/>
    </source>
</evidence>
<dbReference type="SMART" id="SM00448">
    <property type="entry name" value="REC"/>
    <property type="match status" value="1"/>
</dbReference>
<dbReference type="SUPFAM" id="SSF46894">
    <property type="entry name" value="C-terminal effector domain of the bipartite response regulators"/>
    <property type="match status" value="1"/>
</dbReference>
<dbReference type="Gene3D" id="3.40.50.2300">
    <property type="match status" value="1"/>
</dbReference>
<organism evidence="8 9">
    <name type="scientific">Polaribacter pacificus</name>
    <dbReference type="NCBI Taxonomy" id="1775173"/>
    <lineage>
        <taxon>Bacteria</taxon>
        <taxon>Pseudomonadati</taxon>
        <taxon>Bacteroidota</taxon>
        <taxon>Flavobacteriia</taxon>
        <taxon>Flavobacteriales</taxon>
        <taxon>Flavobacteriaceae</taxon>
    </lineage>
</organism>
<dbReference type="InterPro" id="IPR011006">
    <property type="entry name" value="CheY-like_superfamily"/>
</dbReference>
<dbReference type="PROSITE" id="PS50043">
    <property type="entry name" value="HTH_LUXR_2"/>
    <property type="match status" value="1"/>
</dbReference>
<name>A0A917MFG0_9FLAO</name>
<evidence type="ECO:0000259" key="7">
    <source>
        <dbReference type="PROSITE" id="PS50110"/>
    </source>
</evidence>
<reference evidence="8" key="2">
    <citation type="submission" date="2020-09" db="EMBL/GenBank/DDBJ databases">
        <authorList>
            <person name="Sun Q."/>
            <person name="Zhou Y."/>
        </authorList>
    </citation>
    <scope>NUCLEOTIDE SEQUENCE</scope>
    <source>
        <strain evidence="8">CGMCC 1.15763</strain>
    </source>
</reference>
<dbReference type="SUPFAM" id="SSF52172">
    <property type="entry name" value="CheY-like"/>
    <property type="match status" value="1"/>
</dbReference>
<evidence type="ECO:0000259" key="6">
    <source>
        <dbReference type="PROSITE" id="PS50043"/>
    </source>
</evidence>
<dbReference type="InterPro" id="IPR001789">
    <property type="entry name" value="Sig_transdc_resp-reg_receiver"/>
</dbReference>
<dbReference type="PANTHER" id="PTHR43214">
    <property type="entry name" value="TWO-COMPONENT RESPONSE REGULATOR"/>
    <property type="match status" value="1"/>
</dbReference>
<feature type="domain" description="Response regulatory" evidence="7">
    <location>
        <begin position="8"/>
        <end position="124"/>
    </location>
</feature>
<dbReference type="AlphaFoldDB" id="A0A917MFG0"/>
<evidence type="ECO:0000313" key="8">
    <source>
        <dbReference type="EMBL" id="GGH03706.1"/>
    </source>
</evidence>
<dbReference type="RefSeq" id="WP_188599537.1">
    <property type="nucleotide sequence ID" value="NZ_BMJW01000003.1"/>
</dbReference>
<keyword evidence="2" id="KW-0805">Transcription regulation</keyword>
<reference evidence="8" key="1">
    <citation type="journal article" date="2014" name="Int. J. Syst. Evol. Microbiol.">
        <title>Complete genome sequence of Corynebacterium casei LMG S-19264T (=DSM 44701T), isolated from a smear-ripened cheese.</title>
        <authorList>
            <consortium name="US DOE Joint Genome Institute (JGI-PGF)"/>
            <person name="Walter F."/>
            <person name="Albersmeier A."/>
            <person name="Kalinowski J."/>
            <person name="Ruckert C."/>
        </authorList>
    </citation>
    <scope>NUCLEOTIDE SEQUENCE</scope>
    <source>
        <strain evidence="8">CGMCC 1.15763</strain>
    </source>
</reference>
<dbReference type="PRINTS" id="PR00038">
    <property type="entry name" value="HTHLUXR"/>
</dbReference>
<dbReference type="Proteomes" id="UP000633278">
    <property type="component" value="Unassembled WGS sequence"/>
</dbReference>
<dbReference type="Pfam" id="PF00072">
    <property type="entry name" value="Response_reg"/>
    <property type="match status" value="1"/>
</dbReference>
<keyword evidence="4" id="KW-0804">Transcription</keyword>
<dbReference type="PANTHER" id="PTHR43214:SF41">
    <property type="entry name" value="NITRATE_NITRITE RESPONSE REGULATOR PROTEIN NARP"/>
    <property type="match status" value="1"/>
</dbReference>
<dbReference type="InterPro" id="IPR000792">
    <property type="entry name" value="Tscrpt_reg_LuxR_C"/>
</dbReference>
<accession>A0A917MFG0</accession>
<evidence type="ECO:0000256" key="2">
    <source>
        <dbReference type="ARBA" id="ARBA00023015"/>
    </source>
</evidence>
<feature type="modified residue" description="4-aspartylphosphate" evidence="5">
    <location>
        <position position="59"/>
    </location>
</feature>
<keyword evidence="1 5" id="KW-0597">Phosphoprotein</keyword>
<dbReference type="EMBL" id="BMJW01000003">
    <property type="protein sequence ID" value="GGH03706.1"/>
    <property type="molecule type" value="Genomic_DNA"/>
</dbReference>
<dbReference type="GO" id="GO:0006355">
    <property type="term" value="P:regulation of DNA-templated transcription"/>
    <property type="evidence" value="ECO:0007669"/>
    <property type="project" value="InterPro"/>
</dbReference>
<dbReference type="Pfam" id="PF00196">
    <property type="entry name" value="GerE"/>
    <property type="match status" value="1"/>
</dbReference>
<keyword evidence="3 8" id="KW-0238">DNA-binding</keyword>
<dbReference type="InterPro" id="IPR058245">
    <property type="entry name" value="NreC/VraR/RcsB-like_REC"/>
</dbReference>
<dbReference type="InterPro" id="IPR016032">
    <property type="entry name" value="Sig_transdc_resp-reg_C-effctor"/>
</dbReference>
<feature type="domain" description="HTH luxR-type" evidence="6">
    <location>
        <begin position="146"/>
        <end position="211"/>
    </location>
</feature>
<dbReference type="InterPro" id="IPR039420">
    <property type="entry name" value="WalR-like"/>
</dbReference>
<proteinExistence type="predicted"/>
<evidence type="ECO:0000256" key="4">
    <source>
        <dbReference type="ARBA" id="ARBA00023163"/>
    </source>
</evidence>
<dbReference type="PROSITE" id="PS50110">
    <property type="entry name" value="RESPONSE_REGULATORY"/>
    <property type="match status" value="1"/>
</dbReference>
<evidence type="ECO:0000256" key="1">
    <source>
        <dbReference type="ARBA" id="ARBA00022553"/>
    </source>
</evidence>
<dbReference type="GO" id="GO:0003677">
    <property type="term" value="F:DNA binding"/>
    <property type="evidence" value="ECO:0007669"/>
    <property type="project" value="UniProtKB-KW"/>
</dbReference>
<evidence type="ECO:0000256" key="3">
    <source>
        <dbReference type="ARBA" id="ARBA00023125"/>
    </source>
</evidence>
<protein>
    <submittedName>
        <fullName evidence="8">DNA-binding response regulator</fullName>
    </submittedName>
</protein>
<dbReference type="CDD" id="cd06170">
    <property type="entry name" value="LuxR_C_like"/>
    <property type="match status" value="1"/>
</dbReference>
<comment type="caution">
    <text evidence="8">The sequence shown here is derived from an EMBL/GenBank/DDBJ whole genome shotgun (WGS) entry which is preliminary data.</text>
</comment>